<protein>
    <submittedName>
        <fullName evidence="3">FHA domain-containing protein</fullName>
    </submittedName>
</protein>
<feature type="domain" description="FHA" evidence="2">
    <location>
        <begin position="74"/>
        <end position="123"/>
    </location>
</feature>
<dbReference type="Proteomes" id="UP000308978">
    <property type="component" value="Unassembled WGS sequence"/>
</dbReference>
<dbReference type="PANTHER" id="PTHR23308">
    <property type="entry name" value="NUCLEAR INHIBITOR OF PROTEIN PHOSPHATASE-1"/>
    <property type="match status" value="1"/>
</dbReference>
<dbReference type="EMBL" id="SSTJ01000002">
    <property type="protein sequence ID" value="THG38304.1"/>
    <property type="molecule type" value="Genomic_DNA"/>
</dbReference>
<dbReference type="InterPro" id="IPR000253">
    <property type="entry name" value="FHA_dom"/>
</dbReference>
<dbReference type="Gene3D" id="2.60.200.20">
    <property type="match status" value="1"/>
</dbReference>
<dbReference type="SUPFAM" id="SSF49879">
    <property type="entry name" value="SMAD/FHA domain"/>
    <property type="match status" value="1"/>
</dbReference>
<comment type="caution">
    <text evidence="3">The sequence shown here is derived from an EMBL/GenBank/DDBJ whole genome shotgun (WGS) entry which is preliminary data.</text>
</comment>
<keyword evidence="1" id="KW-0597">Phosphoprotein</keyword>
<dbReference type="Pfam" id="PF00498">
    <property type="entry name" value="FHA"/>
    <property type="match status" value="1"/>
</dbReference>
<dbReference type="InterPro" id="IPR008984">
    <property type="entry name" value="SMAD_FHA_dom_sf"/>
</dbReference>
<gene>
    <name evidence="3" type="ORF">E5986_02475</name>
</gene>
<dbReference type="InterPro" id="IPR050923">
    <property type="entry name" value="Cell_Proc_Reg/RNA_Proc"/>
</dbReference>
<evidence type="ECO:0000313" key="4">
    <source>
        <dbReference type="Proteomes" id="UP000308978"/>
    </source>
</evidence>
<accession>A0A4S4G5E0</accession>
<evidence type="ECO:0000256" key="1">
    <source>
        <dbReference type="ARBA" id="ARBA00022553"/>
    </source>
</evidence>
<dbReference type="PROSITE" id="PS50006">
    <property type="entry name" value="FHA_DOMAIN"/>
    <property type="match status" value="1"/>
</dbReference>
<proteinExistence type="predicted"/>
<evidence type="ECO:0000313" key="3">
    <source>
        <dbReference type="EMBL" id="THG38304.1"/>
    </source>
</evidence>
<reference evidence="3 4" key="1">
    <citation type="submission" date="2019-04" db="EMBL/GenBank/DDBJ databases">
        <title>Microbes associate with the intestines of laboratory mice.</title>
        <authorList>
            <person name="Navarre W."/>
            <person name="Wong E."/>
            <person name="Huang K.C."/>
            <person name="Tropini C."/>
            <person name="Ng K."/>
            <person name="Yu B."/>
        </authorList>
    </citation>
    <scope>NUCLEOTIDE SEQUENCE [LARGE SCALE GENOMIC DNA]</scope>
    <source>
        <strain evidence="3 4">NM80_B27</strain>
    </source>
</reference>
<organism evidence="3 4">
    <name type="scientific">Adlercreutzia caecimuris</name>
    <dbReference type="NCBI Taxonomy" id="671266"/>
    <lineage>
        <taxon>Bacteria</taxon>
        <taxon>Bacillati</taxon>
        <taxon>Actinomycetota</taxon>
        <taxon>Coriobacteriia</taxon>
        <taxon>Eggerthellales</taxon>
        <taxon>Eggerthellaceae</taxon>
        <taxon>Adlercreutzia</taxon>
    </lineage>
</organism>
<dbReference type="AlphaFoldDB" id="A0A4S4G5E0"/>
<name>A0A4S4G5E0_9ACTN</name>
<dbReference type="SMART" id="SM00240">
    <property type="entry name" value="FHA"/>
    <property type="match status" value="1"/>
</dbReference>
<dbReference type="RefSeq" id="WP_136433026.1">
    <property type="nucleotide sequence ID" value="NZ_CAJTBT010000001.1"/>
</dbReference>
<sequence>MTERCPVCSHEVDPRDPVCPTCGFKLLGATQAFKPLAMEAEMAPAGETAPARASLAVVRGPKVGMAYALGSEPVTIGRSPQCTIFLNDMTVSRMHATIEPEDGCYVIRDANSFNGVWVNNENVEARTLRPGDFIQIGTFCLQYEEN</sequence>
<evidence type="ECO:0000259" key="2">
    <source>
        <dbReference type="PROSITE" id="PS50006"/>
    </source>
</evidence>